<feature type="domain" description="Guanylate cyclase" evidence="3">
    <location>
        <begin position="12"/>
        <end position="127"/>
    </location>
</feature>
<keyword evidence="1" id="KW-0802">TPR repeat</keyword>
<gene>
    <name evidence="4" type="ORF">LJ725_10435</name>
</gene>
<evidence type="ECO:0000256" key="2">
    <source>
        <dbReference type="SAM" id="Phobius"/>
    </source>
</evidence>
<dbReference type="SUPFAM" id="SSF48452">
    <property type="entry name" value="TPR-like"/>
    <property type="match status" value="1"/>
</dbReference>
<dbReference type="PANTHER" id="PTHR43081:SF19">
    <property type="entry name" value="PH-SENSITIVE ADENYLATE CYCLASE RV1264"/>
    <property type="match status" value="1"/>
</dbReference>
<proteinExistence type="predicted"/>
<keyword evidence="2" id="KW-0472">Membrane</keyword>
<dbReference type="PROSITE" id="PS50125">
    <property type="entry name" value="GUANYLATE_CYCLASE_2"/>
    <property type="match status" value="1"/>
</dbReference>
<dbReference type="Gene3D" id="1.25.40.10">
    <property type="entry name" value="Tetratricopeptide repeat domain"/>
    <property type="match status" value="2"/>
</dbReference>
<dbReference type="Pfam" id="PF00211">
    <property type="entry name" value="Guanylate_cyc"/>
    <property type="match status" value="1"/>
</dbReference>
<dbReference type="Proteomes" id="UP001198862">
    <property type="component" value="Unassembled WGS sequence"/>
</dbReference>
<organism evidence="4 5">
    <name type="scientific">Reyranella aquatilis</name>
    <dbReference type="NCBI Taxonomy" id="2035356"/>
    <lineage>
        <taxon>Bacteria</taxon>
        <taxon>Pseudomonadati</taxon>
        <taxon>Pseudomonadota</taxon>
        <taxon>Alphaproteobacteria</taxon>
        <taxon>Hyphomicrobiales</taxon>
        <taxon>Reyranellaceae</taxon>
        <taxon>Reyranella</taxon>
    </lineage>
</organism>
<dbReference type="PROSITE" id="PS50005">
    <property type="entry name" value="TPR"/>
    <property type="match status" value="1"/>
</dbReference>
<comment type="caution">
    <text evidence="4">The sequence shown here is derived from an EMBL/GenBank/DDBJ whole genome shotgun (WGS) entry which is preliminary data.</text>
</comment>
<dbReference type="SUPFAM" id="SSF55073">
    <property type="entry name" value="Nucleotide cyclase"/>
    <property type="match status" value="1"/>
</dbReference>
<feature type="transmembrane region" description="Helical" evidence="2">
    <location>
        <begin position="195"/>
        <end position="216"/>
    </location>
</feature>
<evidence type="ECO:0000313" key="5">
    <source>
        <dbReference type="Proteomes" id="UP001198862"/>
    </source>
</evidence>
<dbReference type="Gene3D" id="3.30.70.1230">
    <property type="entry name" value="Nucleotide cyclase"/>
    <property type="match status" value="1"/>
</dbReference>
<keyword evidence="2" id="KW-1133">Transmembrane helix</keyword>
<protein>
    <submittedName>
        <fullName evidence="4">Adenylate/guanylate cyclase domain-containing protein</fullName>
    </submittedName>
</protein>
<feature type="repeat" description="TPR" evidence="1">
    <location>
        <begin position="463"/>
        <end position="496"/>
    </location>
</feature>
<evidence type="ECO:0000256" key="1">
    <source>
        <dbReference type="PROSITE-ProRule" id="PRU00339"/>
    </source>
</evidence>
<evidence type="ECO:0000259" key="3">
    <source>
        <dbReference type="PROSITE" id="PS50125"/>
    </source>
</evidence>
<dbReference type="InterPro" id="IPR011990">
    <property type="entry name" value="TPR-like_helical_dom_sf"/>
</dbReference>
<keyword evidence="2" id="KW-0812">Transmembrane</keyword>
<sequence length="627" mass="68190">MPADTSNRRLATILFADVVGYSRMMRADEERTLVDLRAHLAELVAPVIERFHGRIVKTVGDGVMVEFGSAVEAVRSAVELQRGMTERNAGVPADRRQTFRIGLHLGDVIASDGDVFGDTVNVAARLQGVAEPGAIVLSVAVYEQVRDKLDLPFRDLGNRSVKNIDRPVRIYALDPSALAEGVAVPAVQGRRHRRLTAAIAAVVAVALAGAGAFAVYSDRIVLPAQEGPPAARVPAEAGLSVAVLVFANQSGDPGQDYFSDGLTEDITRALGRFKQLTVLSYGAVLPFRGRNLPLQDIGRALNARYIVGGTVRRMGPRVRVTTQLSDAMSGTQLWSEQYDDDLGDIFAVQERIARRIAGTLATNLQQIALRQSLRKPPDDLDAYDMLLRGRAMATEATRSGNRAAREMLEKAMLMAPNYADAYAELAEKYFERATFGWSEFARQDIDTAIRYAQKAITLDDESVLAHGVLARAYAATQKYDLALAESERALDINPSDADVLMARAAVLLWTGRLEESIATAEAALRLNPNVGPEAALNLGIAYLLSRRYADAVRLLEAVRARFPAYPLLDLPLAGAYAEMGRNTEASEALAEGLRKNPHLDAASFGTRFQDPVLQRRVEDSLRKAGLN</sequence>
<evidence type="ECO:0000313" key="4">
    <source>
        <dbReference type="EMBL" id="MCC8429387.1"/>
    </source>
</evidence>
<reference evidence="4 5" key="1">
    <citation type="submission" date="2021-11" db="EMBL/GenBank/DDBJ databases">
        <authorList>
            <person name="Lee D.-H."/>
            <person name="Kim S.-B."/>
        </authorList>
    </citation>
    <scope>NUCLEOTIDE SEQUENCE [LARGE SCALE GENOMIC DNA]</scope>
    <source>
        <strain evidence="4 5">KCTC 52223</strain>
    </source>
</reference>
<dbReference type="Gene3D" id="3.40.50.10070">
    <property type="entry name" value="TolB, N-terminal domain"/>
    <property type="match status" value="1"/>
</dbReference>
<keyword evidence="5" id="KW-1185">Reference proteome</keyword>
<dbReference type="PANTHER" id="PTHR43081">
    <property type="entry name" value="ADENYLATE CYCLASE, TERMINAL-DIFFERENTIATION SPECIFIC-RELATED"/>
    <property type="match status" value="1"/>
</dbReference>
<accession>A0ABS8KUG2</accession>
<dbReference type="InterPro" id="IPR029787">
    <property type="entry name" value="Nucleotide_cyclase"/>
</dbReference>
<dbReference type="RefSeq" id="WP_230550591.1">
    <property type="nucleotide sequence ID" value="NZ_JAJISD010000004.1"/>
</dbReference>
<dbReference type="EMBL" id="JAJISD010000004">
    <property type="protein sequence ID" value="MCC8429387.1"/>
    <property type="molecule type" value="Genomic_DNA"/>
</dbReference>
<dbReference type="InterPro" id="IPR001054">
    <property type="entry name" value="A/G_cyclase"/>
</dbReference>
<dbReference type="Pfam" id="PF14559">
    <property type="entry name" value="TPR_19"/>
    <property type="match status" value="2"/>
</dbReference>
<dbReference type="SMART" id="SM00028">
    <property type="entry name" value="TPR"/>
    <property type="match status" value="4"/>
</dbReference>
<name>A0ABS8KUG2_9HYPH</name>
<dbReference type="InterPro" id="IPR050697">
    <property type="entry name" value="Adenylyl/Guanylyl_Cyclase_3/4"/>
</dbReference>
<dbReference type="CDD" id="cd07302">
    <property type="entry name" value="CHD"/>
    <property type="match status" value="1"/>
</dbReference>
<dbReference type="InterPro" id="IPR019734">
    <property type="entry name" value="TPR_rpt"/>
</dbReference>
<dbReference type="SMART" id="SM00044">
    <property type="entry name" value="CYCc"/>
    <property type="match status" value="1"/>
</dbReference>